<feature type="region of interest" description="Disordered" evidence="1">
    <location>
        <begin position="70"/>
        <end position="98"/>
    </location>
</feature>
<organism evidence="2 3">
    <name type="scientific">Globodera rostochiensis</name>
    <name type="common">Golden nematode worm</name>
    <name type="synonym">Heterodera rostochiensis</name>
    <dbReference type="NCBI Taxonomy" id="31243"/>
    <lineage>
        <taxon>Eukaryota</taxon>
        <taxon>Metazoa</taxon>
        <taxon>Ecdysozoa</taxon>
        <taxon>Nematoda</taxon>
        <taxon>Chromadorea</taxon>
        <taxon>Rhabditida</taxon>
        <taxon>Tylenchina</taxon>
        <taxon>Tylenchomorpha</taxon>
        <taxon>Tylenchoidea</taxon>
        <taxon>Heteroderidae</taxon>
        <taxon>Heteroderinae</taxon>
        <taxon>Globodera</taxon>
    </lineage>
</organism>
<feature type="compositionally biased region" description="Polar residues" evidence="1">
    <location>
        <begin position="217"/>
        <end position="228"/>
    </location>
</feature>
<proteinExistence type="predicted"/>
<feature type="compositionally biased region" description="Polar residues" evidence="1">
    <location>
        <begin position="83"/>
        <end position="92"/>
    </location>
</feature>
<keyword evidence="2" id="KW-1185">Reference proteome</keyword>
<evidence type="ECO:0000313" key="2">
    <source>
        <dbReference type="Proteomes" id="UP000887572"/>
    </source>
</evidence>
<accession>A0A914GQC9</accession>
<reference evidence="3" key="1">
    <citation type="submission" date="2022-11" db="UniProtKB">
        <authorList>
            <consortium name="WormBaseParasite"/>
        </authorList>
    </citation>
    <scope>IDENTIFICATION</scope>
</reference>
<dbReference type="WBParaSite" id="Gr19_v10_g10203.t1">
    <property type="protein sequence ID" value="Gr19_v10_g10203.t1"/>
    <property type="gene ID" value="Gr19_v10_g10203"/>
</dbReference>
<sequence>MYEFLDKILLSCVWAVDLFERHEFRNGNTGALCMECGQMLGADLASMTRHIVLVHPQYAVKLLEKQLDLGSSGGKKQRKRKLPSTTSATMAKTSRKAPPKGVAAVLSVDSLFGPPAQLNMKTMQRQKKSMAGTKMPTKPEGDNVTLMPSANNNVPPLPLLVPKLDESNKSVLKGEVKKLAAKPLVKRANGGEEKDNSESRTEVLAANGGVQSPPKCFTTSVPQQTSSPPVLPEGNESVQSWLGRLKRLRTVLHSPHEMSNECKAIVMLDPEMIMFRRIQLDELRAVLFAAKRNSVLVMWHHMTTIKLLEIGPEAKPYMAVAGEFLACNTVECMKMHLCDQRGLNLQKLLDCTVSVAREKRVGDPKLRVFFLSALIESGLDEASVLVNNRIEVINAVQFVQQFK</sequence>
<dbReference type="Proteomes" id="UP000887572">
    <property type="component" value="Unplaced"/>
</dbReference>
<name>A0A914GQC9_GLORO</name>
<protein>
    <submittedName>
        <fullName evidence="3">SPIN-DOC-like zinc-finger domain-containing protein</fullName>
    </submittedName>
</protein>
<dbReference type="AlphaFoldDB" id="A0A914GQC9"/>
<evidence type="ECO:0000256" key="1">
    <source>
        <dbReference type="SAM" id="MobiDB-lite"/>
    </source>
</evidence>
<evidence type="ECO:0000313" key="3">
    <source>
        <dbReference type="WBParaSite" id="Gr19_v10_g10203.t1"/>
    </source>
</evidence>
<feature type="region of interest" description="Disordered" evidence="1">
    <location>
        <begin position="208"/>
        <end position="235"/>
    </location>
</feature>